<keyword evidence="4" id="KW-0460">Magnesium</keyword>
<keyword evidence="1 3" id="KW-0547">Nucleotide-binding</keyword>
<feature type="binding site" evidence="3">
    <location>
        <begin position="22"/>
        <end position="29"/>
    </location>
    <ligand>
        <name>GTP</name>
        <dbReference type="ChEBI" id="CHEBI:37565"/>
    </ligand>
</feature>
<sequence length="402" mass="45111">MGNTLCCYKRTTKKKIVLLLLGLDNAGKTVAAKGLAGQSNEGVVPTMGFSIINLKFLSYNVDIYDLGGAAGIRGIWNKYFTDAHGVIFVVDSSDISRLEEAKLALFNILSNEKIAGKPLLILANKQDFENALDEVDIIEELDIENIVNIQKCPTLVESCTATEVNSQYRIDPGIKRGYDWLLSYISGNFEKLNCRVLMDVKEQNEIDKRVMAEKIARIKAMQLREKEKNDVDAIESYSDYARKLDQQTQTNEVVMEDIASESEKSFPEVYPVREPKPERPKSARQLVIEQLQMTNPARKTFFKSNNKVGVINSRKTRSAKEKRSNSFIDTRNLKSAGHHRNFKSMGDTIEIPNVVSVGPNGDNNPKEVFRLNNLSLKNAVDDVPWFHKTINGDSGISVVDVD</sequence>
<dbReference type="GO" id="GO:0046872">
    <property type="term" value="F:metal ion binding"/>
    <property type="evidence" value="ECO:0007669"/>
    <property type="project" value="UniProtKB-KW"/>
</dbReference>
<dbReference type="InterPro" id="IPR006689">
    <property type="entry name" value="Small_GTPase_ARF/SAR"/>
</dbReference>
<dbReference type="SMART" id="SM00177">
    <property type="entry name" value="ARF"/>
    <property type="match status" value="1"/>
</dbReference>
<dbReference type="AlphaFoldDB" id="A0A9P0AT61"/>
<dbReference type="EMBL" id="OV121132">
    <property type="protein sequence ID" value="CAH0547616.1"/>
    <property type="molecule type" value="Genomic_DNA"/>
</dbReference>
<dbReference type="Gene3D" id="3.40.50.300">
    <property type="entry name" value="P-loop containing nucleotide triphosphate hydrolases"/>
    <property type="match status" value="1"/>
</dbReference>
<dbReference type="InterPro" id="IPR051995">
    <property type="entry name" value="Ciliary_GTPase"/>
</dbReference>
<dbReference type="GO" id="GO:0005525">
    <property type="term" value="F:GTP binding"/>
    <property type="evidence" value="ECO:0007669"/>
    <property type="project" value="UniProtKB-KW"/>
</dbReference>
<name>A0A9P0AT61_BRAAE</name>
<accession>A0A9P0AT61</accession>
<reference evidence="5" key="1">
    <citation type="submission" date="2021-12" db="EMBL/GenBank/DDBJ databases">
        <authorList>
            <person name="King R."/>
        </authorList>
    </citation>
    <scope>NUCLEOTIDE SEQUENCE</scope>
</reference>
<dbReference type="GO" id="GO:0097730">
    <property type="term" value="C:non-motile cilium"/>
    <property type="evidence" value="ECO:0007669"/>
    <property type="project" value="TreeGrafter"/>
</dbReference>
<dbReference type="GO" id="GO:0060170">
    <property type="term" value="C:ciliary membrane"/>
    <property type="evidence" value="ECO:0007669"/>
    <property type="project" value="TreeGrafter"/>
</dbReference>
<keyword evidence="6" id="KW-1185">Reference proteome</keyword>
<dbReference type="GO" id="GO:0097500">
    <property type="term" value="P:receptor localization to non-motile cilium"/>
    <property type="evidence" value="ECO:0007669"/>
    <property type="project" value="TreeGrafter"/>
</dbReference>
<feature type="binding site" evidence="4">
    <location>
        <position position="29"/>
    </location>
    <ligand>
        <name>Mg(2+)</name>
        <dbReference type="ChEBI" id="CHEBI:18420"/>
    </ligand>
</feature>
<keyword evidence="4" id="KW-0479">Metal-binding</keyword>
<evidence type="ECO:0000256" key="3">
    <source>
        <dbReference type="PIRSR" id="PIRSR606689-1"/>
    </source>
</evidence>
<gene>
    <name evidence="5" type="ORF">MELIAE_LOCUS1572</name>
</gene>
<evidence type="ECO:0000313" key="6">
    <source>
        <dbReference type="Proteomes" id="UP001154078"/>
    </source>
</evidence>
<dbReference type="Pfam" id="PF00025">
    <property type="entry name" value="Arf"/>
    <property type="match status" value="1"/>
</dbReference>
<keyword evidence="2 3" id="KW-0342">GTP-binding</keyword>
<feature type="binding site" evidence="3">
    <location>
        <position position="68"/>
    </location>
    <ligand>
        <name>GTP</name>
        <dbReference type="ChEBI" id="CHEBI:37565"/>
    </ligand>
</feature>
<dbReference type="Proteomes" id="UP001154078">
    <property type="component" value="Chromosome 1"/>
</dbReference>
<dbReference type="PANTHER" id="PTHR46090">
    <property type="entry name" value="ADP-RIBOSYLATION FACTOR-LIKE PROTEIN 13B"/>
    <property type="match status" value="1"/>
</dbReference>
<evidence type="ECO:0000256" key="2">
    <source>
        <dbReference type="ARBA" id="ARBA00023134"/>
    </source>
</evidence>
<dbReference type="GO" id="GO:1905515">
    <property type="term" value="P:non-motile cilium assembly"/>
    <property type="evidence" value="ECO:0007669"/>
    <property type="project" value="TreeGrafter"/>
</dbReference>
<organism evidence="5 6">
    <name type="scientific">Brassicogethes aeneus</name>
    <name type="common">Rape pollen beetle</name>
    <name type="synonym">Meligethes aeneus</name>
    <dbReference type="NCBI Taxonomy" id="1431903"/>
    <lineage>
        <taxon>Eukaryota</taxon>
        <taxon>Metazoa</taxon>
        <taxon>Ecdysozoa</taxon>
        <taxon>Arthropoda</taxon>
        <taxon>Hexapoda</taxon>
        <taxon>Insecta</taxon>
        <taxon>Pterygota</taxon>
        <taxon>Neoptera</taxon>
        <taxon>Endopterygota</taxon>
        <taxon>Coleoptera</taxon>
        <taxon>Polyphaga</taxon>
        <taxon>Cucujiformia</taxon>
        <taxon>Nitidulidae</taxon>
        <taxon>Meligethinae</taxon>
        <taxon>Brassicogethes</taxon>
    </lineage>
</organism>
<proteinExistence type="predicted"/>
<dbReference type="GO" id="GO:0003924">
    <property type="term" value="F:GTPase activity"/>
    <property type="evidence" value="ECO:0007669"/>
    <property type="project" value="InterPro"/>
</dbReference>
<evidence type="ECO:0000256" key="1">
    <source>
        <dbReference type="ARBA" id="ARBA00022741"/>
    </source>
</evidence>
<dbReference type="OrthoDB" id="14717at2759"/>
<feature type="binding site" evidence="4">
    <location>
        <position position="46"/>
    </location>
    <ligand>
        <name>Mg(2+)</name>
        <dbReference type="ChEBI" id="CHEBI:18420"/>
    </ligand>
</feature>
<evidence type="ECO:0000256" key="4">
    <source>
        <dbReference type="PIRSR" id="PIRSR606689-2"/>
    </source>
</evidence>
<dbReference type="PANTHER" id="PTHR46090:SF2">
    <property type="entry name" value="ADP-RIBOSYLATION FACTOR-LIKE PROTEIN 13B"/>
    <property type="match status" value="1"/>
</dbReference>
<dbReference type="PROSITE" id="PS51417">
    <property type="entry name" value="ARF"/>
    <property type="match status" value="1"/>
</dbReference>
<dbReference type="SMART" id="SM00178">
    <property type="entry name" value="SAR"/>
    <property type="match status" value="1"/>
</dbReference>
<dbReference type="SUPFAM" id="SSF52540">
    <property type="entry name" value="P-loop containing nucleoside triphosphate hydrolases"/>
    <property type="match status" value="1"/>
</dbReference>
<feature type="binding site" evidence="3">
    <location>
        <begin position="124"/>
        <end position="127"/>
    </location>
    <ligand>
        <name>GTP</name>
        <dbReference type="ChEBI" id="CHEBI:37565"/>
    </ligand>
</feature>
<dbReference type="InterPro" id="IPR027417">
    <property type="entry name" value="P-loop_NTPase"/>
</dbReference>
<evidence type="ECO:0008006" key="7">
    <source>
        <dbReference type="Google" id="ProtNLM"/>
    </source>
</evidence>
<protein>
    <recommendedName>
        <fullName evidence="7">ADP-ribosylation factor-like protein 13B</fullName>
    </recommendedName>
</protein>
<dbReference type="PRINTS" id="PR00328">
    <property type="entry name" value="SAR1GTPBP"/>
</dbReference>
<evidence type="ECO:0000313" key="5">
    <source>
        <dbReference type="EMBL" id="CAH0547616.1"/>
    </source>
</evidence>